<dbReference type="PROSITE" id="PS50262">
    <property type="entry name" value="G_PROTEIN_RECEP_F1_2"/>
    <property type="match status" value="1"/>
</dbReference>
<dbReference type="GO" id="GO:0004984">
    <property type="term" value="F:olfactory receptor activity"/>
    <property type="evidence" value="ECO:0007669"/>
    <property type="project" value="InterPro"/>
</dbReference>
<feature type="transmembrane region" description="Helical" evidence="11">
    <location>
        <begin position="143"/>
        <end position="163"/>
    </location>
</feature>
<keyword evidence="6 10" id="KW-0297">G-protein coupled receptor</keyword>
<evidence type="ECO:0000256" key="3">
    <source>
        <dbReference type="ARBA" id="ARBA00022692"/>
    </source>
</evidence>
<dbReference type="PANTHER" id="PTHR26450">
    <property type="entry name" value="OLFACTORY RECEPTOR 56B1-RELATED"/>
    <property type="match status" value="1"/>
</dbReference>
<sequence>MVSLNRTHSTLTAFLLSGFPGLEGSHHWIATLIFSVYLVAMLGNVMILYIIKTDLSLHQPMFYFLSMLALTDLGLCISTMPTVLGVLWFQVKKINVYVCIFQLYFIHTFSFMESAVLFAMALDRFLAICFPLRYTSILTNSRVAKIGLVLSLRSTMLIVPPFLRLMWFPYCNNITLSHSFCLHQNVIRLACADTSFNSYYALTGILFALGSDFLFILLSYGMILKTVLSIASETERRKALSTCVSHVCAILVFYIPVIGLSIVHRFGKHAPPLLRDVMGNVYILFPPLMNPIIYSIKTKQIYNRILRIVSLKGHQY</sequence>
<comment type="similarity">
    <text evidence="10">Belongs to the G-protein coupled receptor 1 family.</text>
</comment>
<evidence type="ECO:0000259" key="12">
    <source>
        <dbReference type="PROSITE" id="PS50262"/>
    </source>
</evidence>
<keyword evidence="3 10" id="KW-0812">Transmembrane</keyword>
<feature type="transmembrane region" description="Helical" evidence="11">
    <location>
        <begin position="94"/>
        <end position="122"/>
    </location>
</feature>
<dbReference type="InterPro" id="IPR000725">
    <property type="entry name" value="Olfact_rcpt"/>
</dbReference>
<evidence type="ECO:0000256" key="7">
    <source>
        <dbReference type="ARBA" id="ARBA00023136"/>
    </source>
</evidence>
<keyword evidence="2 11" id="KW-0716">Sensory transduction</keyword>
<organism evidence="13 14">
    <name type="scientific">Sphenodon punctatus</name>
    <name type="common">Tuatara</name>
    <name type="synonym">Hatteria punctata</name>
    <dbReference type="NCBI Taxonomy" id="8508"/>
    <lineage>
        <taxon>Eukaryota</taxon>
        <taxon>Metazoa</taxon>
        <taxon>Chordata</taxon>
        <taxon>Craniata</taxon>
        <taxon>Vertebrata</taxon>
        <taxon>Euteleostomi</taxon>
        <taxon>Lepidosauria</taxon>
        <taxon>Sphenodontia</taxon>
        <taxon>Sphenodontidae</taxon>
        <taxon>Sphenodon</taxon>
    </lineage>
</organism>
<evidence type="ECO:0000256" key="8">
    <source>
        <dbReference type="ARBA" id="ARBA00023170"/>
    </source>
</evidence>
<dbReference type="GO" id="GO:0004930">
    <property type="term" value="F:G protein-coupled receptor activity"/>
    <property type="evidence" value="ECO:0007669"/>
    <property type="project" value="UniProtKB-KW"/>
</dbReference>
<dbReference type="Proteomes" id="UP000694392">
    <property type="component" value="Unplaced"/>
</dbReference>
<proteinExistence type="inferred from homology"/>
<keyword evidence="5 11" id="KW-1133">Transmembrane helix</keyword>
<dbReference type="PRINTS" id="PR00245">
    <property type="entry name" value="OLFACTORYR"/>
</dbReference>
<reference evidence="13" key="2">
    <citation type="submission" date="2025-09" db="UniProtKB">
        <authorList>
            <consortium name="Ensembl"/>
        </authorList>
    </citation>
    <scope>IDENTIFICATION</scope>
</reference>
<evidence type="ECO:0000256" key="10">
    <source>
        <dbReference type="RuleBase" id="RU000688"/>
    </source>
</evidence>
<dbReference type="FunFam" id="1.20.1070.10:FF:000002">
    <property type="entry name" value="Olfactory receptor"/>
    <property type="match status" value="1"/>
</dbReference>
<protein>
    <recommendedName>
        <fullName evidence="11">Olfactory receptor</fullName>
    </recommendedName>
</protein>
<feature type="transmembrane region" description="Helical" evidence="11">
    <location>
        <begin position="63"/>
        <end position="88"/>
    </location>
</feature>
<evidence type="ECO:0000256" key="6">
    <source>
        <dbReference type="ARBA" id="ARBA00023040"/>
    </source>
</evidence>
<keyword evidence="8 10" id="KW-0675">Receptor</keyword>
<dbReference type="InterPro" id="IPR050402">
    <property type="entry name" value="OR51/52/56-like"/>
</dbReference>
<keyword evidence="4 11" id="KW-0552">Olfaction</keyword>
<feature type="transmembrane region" description="Helical" evidence="11">
    <location>
        <begin position="277"/>
        <end position="296"/>
    </location>
</feature>
<dbReference type="OMA" id="RSTMLII"/>
<dbReference type="PANTHER" id="PTHR26450:SF76">
    <property type="entry name" value="OLFACTORY RECEPTOR 51B5"/>
    <property type="match status" value="1"/>
</dbReference>
<feature type="domain" description="G-protein coupled receptors family 1 profile" evidence="12">
    <location>
        <begin position="43"/>
        <end position="294"/>
    </location>
</feature>
<dbReference type="PRINTS" id="PR00237">
    <property type="entry name" value="GPCRRHODOPSN"/>
</dbReference>
<dbReference type="AlphaFoldDB" id="A0A8D0FYW7"/>
<dbReference type="GeneTree" id="ENSGT01150000286908"/>
<dbReference type="CDD" id="cd15222">
    <property type="entry name" value="7tmA_OR51-like"/>
    <property type="match status" value="1"/>
</dbReference>
<comment type="subcellular location">
    <subcellularLocation>
        <location evidence="11">Cell membrane</location>
        <topology evidence="11">Multi-pass membrane protein</topology>
    </subcellularLocation>
    <subcellularLocation>
        <location evidence="1">Membrane</location>
        <topology evidence="1">Multi-pass membrane protein</topology>
    </subcellularLocation>
</comment>
<keyword evidence="7 11" id="KW-0472">Membrane</keyword>
<dbReference type="InterPro" id="IPR000276">
    <property type="entry name" value="GPCR_Rhodpsn"/>
</dbReference>
<feature type="transmembrane region" description="Helical" evidence="11">
    <location>
        <begin position="28"/>
        <end position="51"/>
    </location>
</feature>
<evidence type="ECO:0000256" key="2">
    <source>
        <dbReference type="ARBA" id="ARBA00022606"/>
    </source>
</evidence>
<evidence type="ECO:0000256" key="1">
    <source>
        <dbReference type="ARBA" id="ARBA00004141"/>
    </source>
</evidence>
<evidence type="ECO:0000313" key="13">
    <source>
        <dbReference type="Ensembl" id="ENSSPUP00000000709.1"/>
    </source>
</evidence>
<dbReference type="Ensembl" id="ENSSPUT00000000750.1">
    <property type="protein sequence ID" value="ENSSPUP00000000709.1"/>
    <property type="gene ID" value="ENSSPUG00000000594.1"/>
</dbReference>
<dbReference type="GO" id="GO:0005886">
    <property type="term" value="C:plasma membrane"/>
    <property type="evidence" value="ECO:0007669"/>
    <property type="project" value="UniProtKB-SubCell"/>
</dbReference>
<evidence type="ECO:0000256" key="4">
    <source>
        <dbReference type="ARBA" id="ARBA00022725"/>
    </source>
</evidence>
<reference evidence="13" key="1">
    <citation type="submission" date="2025-08" db="UniProtKB">
        <authorList>
            <consortium name="Ensembl"/>
        </authorList>
    </citation>
    <scope>IDENTIFICATION</scope>
</reference>
<keyword evidence="14" id="KW-1185">Reference proteome</keyword>
<evidence type="ECO:0000313" key="14">
    <source>
        <dbReference type="Proteomes" id="UP000694392"/>
    </source>
</evidence>
<name>A0A8D0FYW7_SPHPU</name>
<keyword evidence="9 10" id="KW-0807">Transducer</keyword>
<dbReference type="Gene3D" id="1.20.1070.10">
    <property type="entry name" value="Rhodopsin 7-helix transmembrane proteins"/>
    <property type="match status" value="1"/>
</dbReference>
<feature type="transmembrane region" description="Helical" evidence="11">
    <location>
        <begin position="239"/>
        <end position="257"/>
    </location>
</feature>
<dbReference type="InterPro" id="IPR017452">
    <property type="entry name" value="GPCR_Rhodpsn_7TM"/>
</dbReference>
<evidence type="ECO:0000256" key="5">
    <source>
        <dbReference type="ARBA" id="ARBA00022989"/>
    </source>
</evidence>
<keyword evidence="11" id="KW-1003">Cell membrane</keyword>
<evidence type="ECO:0000256" key="9">
    <source>
        <dbReference type="ARBA" id="ARBA00023224"/>
    </source>
</evidence>
<feature type="transmembrane region" description="Helical" evidence="11">
    <location>
        <begin position="199"/>
        <end position="218"/>
    </location>
</feature>
<dbReference type="GO" id="GO:0071396">
    <property type="term" value="P:cellular response to lipid"/>
    <property type="evidence" value="ECO:0007669"/>
    <property type="project" value="UniProtKB-ARBA"/>
</dbReference>
<dbReference type="SUPFAM" id="SSF81321">
    <property type="entry name" value="Family A G protein-coupled receptor-like"/>
    <property type="match status" value="1"/>
</dbReference>
<dbReference type="PROSITE" id="PS00237">
    <property type="entry name" value="G_PROTEIN_RECEP_F1_1"/>
    <property type="match status" value="1"/>
</dbReference>
<evidence type="ECO:0000256" key="11">
    <source>
        <dbReference type="RuleBase" id="RU363047"/>
    </source>
</evidence>
<dbReference type="Pfam" id="PF13853">
    <property type="entry name" value="7tm_4"/>
    <property type="match status" value="1"/>
</dbReference>
<accession>A0A8D0FYW7</accession>